<reference evidence="1" key="1">
    <citation type="submission" date="2021-03" db="EMBL/GenBank/DDBJ databases">
        <authorList>
            <consortium name="DOE Joint Genome Institute"/>
            <person name="Ahrendt S."/>
            <person name="Looney B.P."/>
            <person name="Miyauchi S."/>
            <person name="Morin E."/>
            <person name="Drula E."/>
            <person name="Courty P.E."/>
            <person name="Chicoki N."/>
            <person name="Fauchery L."/>
            <person name="Kohler A."/>
            <person name="Kuo A."/>
            <person name="Labutti K."/>
            <person name="Pangilinan J."/>
            <person name="Lipzen A."/>
            <person name="Riley R."/>
            <person name="Andreopoulos W."/>
            <person name="He G."/>
            <person name="Johnson J."/>
            <person name="Barry K.W."/>
            <person name="Grigoriev I.V."/>
            <person name="Nagy L."/>
            <person name="Hibbett D."/>
            <person name="Henrissat B."/>
            <person name="Matheny P.B."/>
            <person name="Labbe J."/>
            <person name="Martin F."/>
        </authorList>
    </citation>
    <scope>NUCLEOTIDE SEQUENCE</scope>
    <source>
        <strain evidence="1">HHB10654</strain>
    </source>
</reference>
<evidence type="ECO:0000313" key="1">
    <source>
        <dbReference type="EMBL" id="KAI0055552.1"/>
    </source>
</evidence>
<gene>
    <name evidence="1" type="ORF">BV25DRAFT_1833068</name>
</gene>
<name>A0ACB8SGZ6_9AGAM</name>
<evidence type="ECO:0000313" key="2">
    <source>
        <dbReference type="Proteomes" id="UP000814140"/>
    </source>
</evidence>
<accession>A0ACB8SGZ6</accession>
<sequence length="74" mass="8425">MVMPTVRLNDGNEASLCAEDHAVSNRKLLHRYLPLHSEQGPRWAGRMRPRPSTVRFRLGSRTSILQPSTATSRR</sequence>
<organism evidence="1 2">
    <name type="scientific">Artomyces pyxidatus</name>
    <dbReference type="NCBI Taxonomy" id="48021"/>
    <lineage>
        <taxon>Eukaryota</taxon>
        <taxon>Fungi</taxon>
        <taxon>Dikarya</taxon>
        <taxon>Basidiomycota</taxon>
        <taxon>Agaricomycotina</taxon>
        <taxon>Agaricomycetes</taxon>
        <taxon>Russulales</taxon>
        <taxon>Auriscalpiaceae</taxon>
        <taxon>Artomyces</taxon>
    </lineage>
</organism>
<comment type="caution">
    <text evidence="1">The sequence shown here is derived from an EMBL/GenBank/DDBJ whole genome shotgun (WGS) entry which is preliminary data.</text>
</comment>
<protein>
    <submittedName>
        <fullName evidence="1">Uncharacterized protein</fullName>
    </submittedName>
</protein>
<dbReference type="EMBL" id="MU277287">
    <property type="protein sequence ID" value="KAI0055552.1"/>
    <property type="molecule type" value="Genomic_DNA"/>
</dbReference>
<keyword evidence="2" id="KW-1185">Reference proteome</keyword>
<reference evidence="1" key="2">
    <citation type="journal article" date="2022" name="New Phytol.">
        <title>Evolutionary transition to the ectomycorrhizal habit in the genomes of a hyperdiverse lineage of mushroom-forming fungi.</title>
        <authorList>
            <person name="Looney B."/>
            <person name="Miyauchi S."/>
            <person name="Morin E."/>
            <person name="Drula E."/>
            <person name="Courty P.E."/>
            <person name="Kohler A."/>
            <person name="Kuo A."/>
            <person name="LaButti K."/>
            <person name="Pangilinan J."/>
            <person name="Lipzen A."/>
            <person name="Riley R."/>
            <person name="Andreopoulos W."/>
            <person name="He G."/>
            <person name="Johnson J."/>
            <person name="Nolan M."/>
            <person name="Tritt A."/>
            <person name="Barry K.W."/>
            <person name="Grigoriev I.V."/>
            <person name="Nagy L.G."/>
            <person name="Hibbett D."/>
            <person name="Henrissat B."/>
            <person name="Matheny P.B."/>
            <person name="Labbe J."/>
            <person name="Martin F.M."/>
        </authorList>
    </citation>
    <scope>NUCLEOTIDE SEQUENCE</scope>
    <source>
        <strain evidence="1">HHB10654</strain>
    </source>
</reference>
<proteinExistence type="predicted"/>
<dbReference type="Proteomes" id="UP000814140">
    <property type="component" value="Unassembled WGS sequence"/>
</dbReference>